<protein>
    <submittedName>
        <fullName evidence="3">Uncharacterized protein</fullName>
    </submittedName>
</protein>
<feature type="compositionally biased region" description="Low complexity" evidence="1">
    <location>
        <begin position="300"/>
        <end position="311"/>
    </location>
</feature>
<organism evidence="3 4">
    <name type="scientific">Drechslerella stenobrocha 248</name>
    <dbReference type="NCBI Taxonomy" id="1043628"/>
    <lineage>
        <taxon>Eukaryota</taxon>
        <taxon>Fungi</taxon>
        <taxon>Dikarya</taxon>
        <taxon>Ascomycota</taxon>
        <taxon>Pezizomycotina</taxon>
        <taxon>Orbiliomycetes</taxon>
        <taxon>Orbiliales</taxon>
        <taxon>Orbiliaceae</taxon>
        <taxon>Drechslerella</taxon>
    </lineage>
</organism>
<feature type="region of interest" description="Disordered" evidence="1">
    <location>
        <begin position="241"/>
        <end position="321"/>
    </location>
</feature>
<dbReference type="EMBL" id="KI966440">
    <property type="protein sequence ID" value="EWC44523.1"/>
    <property type="molecule type" value="Genomic_DNA"/>
</dbReference>
<accession>W7HXA4</accession>
<keyword evidence="2" id="KW-0732">Signal</keyword>
<dbReference type="OrthoDB" id="10456481at2759"/>
<feature type="region of interest" description="Disordered" evidence="1">
    <location>
        <begin position="170"/>
        <end position="189"/>
    </location>
</feature>
<dbReference type="AlphaFoldDB" id="W7HXA4"/>
<feature type="compositionally biased region" description="Basic residues" evidence="1">
    <location>
        <begin position="276"/>
        <end position="288"/>
    </location>
</feature>
<evidence type="ECO:0000256" key="2">
    <source>
        <dbReference type="SAM" id="SignalP"/>
    </source>
</evidence>
<dbReference type="Proteomes" id="UP000024837">
    <property type="component" value="Unassembled WGS sequence"/>
</dbReference>
<dbReference type="HOGENOM" id="CLU_688925_0_0_1"/>
<reference evidence="3 4" key="1">
    <citation type="submission" date="2013-05" db="EMBL/GenBank/DDBJ databases">
        <title>Drechslerella stenobrocha genome reveals carnivorous origination and mechanical trapping mechanism of predatory fungi.</title>
        <authorList>
            <person name="Liu X."/>
            <person name="Zhang W."/>
            <person name="Liu K."/>
        </authorList>
    </citation>
    <scope>NUCLEOTIDE SEQUENCE [LARGE SCALE GENOMIC DNA]</scope>
    <source>
        <strain evidence="3 4">248</strain>
    </source>
</reference>
<proteinExistence type="predicted"/>
<sequence>MPRSAYASLQHSLLPLFVSLLFNSHPASAEIETNVNLRFYFEDNSVWTKNVAQSESSLCTDIDFPPPGPFKAIPPRITAIVPEIHIESNKVLTSLSFSIFTGDNAEFCYANQLYGYYTLQLPYYSAGWNEEVVRIVDEYGTQLPPSQQDLSKTSSHASNPGSISILHDIEDLNDHSGPPDSNVPAIPSFQGFGTSANSGLSLPAIDTLPIFHLLSGYDMSPRKPQARRNALVRLPSFHDLPALQNSPASQQSANSGPSSGPTLGKRGLPDPDVYRRKGSGRRLAKRAHSGSGIDSPGTGSPQPLSLISLPPDDQHGDYDDADGLTPQGMLEFPVIRTFPAPASFVLNVGVGPKVNTAEMAVEGDDDVVEEGDMYAYTDEEHDLVHQMDQAMSNFIKQIYS</sequence>
<gene>
    <name evidence="3" type="ORF">DRE_06695</name>
</gene>
<feature type="compositionally biased region" description="Low complexity" evidence="1">
    <location>
        <begin position="244"/>
        <end position="261"/>
    </location>
</feature>
<keyword evidence="4" id="KW-1185">Reference proteome</keyword>
<evidence type="ECO:0000313" key="3">
    <source>
        <dbReference type="EMBL" id="EWC44523.1"/>
    </source>
</evidence>
<evidence type="ECO:0000256" key="1">
    <source>
        <dbReference type="SAM" id="MobiDB-lite"/>
    </source>
</evidence>
<feature type="signal peptide" evidence="2">
    <location>
        <begin position="1"/>
        <end position="29"/>
    </location>
</feature>
<name>W7HXA4_9PEZI</name>
<evidence type="ECO:0000313" key="4">
    <source>
        <dbReference type="Proteomes" id="UP000024837"/>
    </source>
</evidence>
<feature type="chain" id="PRO_5004893238" evidence="2">
    <location>
        <begin position="30"/>
        <end position="400"/>
    </location>
</feature>